<sequence length="570" mass="64612">MTDGEKYLLIARRNPTGGKATSSEIDVRFQDSDEAPALENLSQNATIDSLKLTLSRYVGLPENLFVAPEGYHRPPLEANFSHSRIYCFQDQSLIDNKNQLFFNQQDSFVAQAIKDTLPFFVGAVSETELQEQLELNQLRRDLRLIQRQLDATISWEETSLARAGSLLAEARDVGLIALEARPSSADQTFELLSLAAEAPIRNDVTSGERTELDELMLEREALRSEFFDIGQKIEEALLLASNRDAYQRELSEQTARLRALSIVATDSNGVTICPLCDSHVPQLTSTLADLKNELSDVGARISALHENNPRLQSYVAELRKQRRDLESRLSTNQAQVNAVVDQQDAIKRLREEALQRSRVQGRITSFLENRSESNEGDLHSQIELLRYRIEQLESKLAGDTFEDRLRNAETNLSNFMTDYARALELEHSEGRTRLDFKRLTVVADTPNGAIRLEQMGSGDNWVGCHIITHVALHLWFRIRNRPVPAFLVLDQPSKAHYPVSDDQLDQLAVEDDDRKAVVRLFRFLWDRAATDGFQIIVVDHADEAGDWFQSSVVERWRGGNKLIPDDWIEG</sequence>
<evidence type="ECO:0000313" key="3">
    <source>
        <dbReference type="Proteomes" id="UP001203058"/>
    </source>
</evidence>
<keyword evidence="3" id="KW-1185">Reference proteome</keyword>
<dbReference type="Pfam" id="PF12532">
    <property type="entry name" value="DUF3732"/>
    <property type="match status" value="1"/>
</dbReference>
<feature type="coiled-coil region" evidence="1">
    <location>
        <begin position="287"/>
        <end position="352"/>
    </location>
</feature>
<comment type="caution">
    <text evidence="2">The sequence shown here is derived from an EMBL/GenBank/DDBJ whole genome shotgun (WGS) entry which is preliminary data.</text>
</comment>
<dbReference type="Gene3D" id="1.10.287.1490">
    <property type="match status" value="1"/>
</dbReference>
<keyword evidence="1" id="KW-0175">Coiled coil</keyword>
<name>A0ABS9VNZ6_9SPHN</name>
<dbReference type="InterPro" id="IPR022205">
    <property type="entry name" value="DUF3732"/>
</dbReference>
<evidence type="ECO:0000256" key="1">
    <source>
        <dbReference type="SAM" id="Coils"/>
    </source>
</evidence>
<proteinExistence type="predicted"/>
<dbReference type="RefSeq" id="WP_241447585.1">
    <property type="nucleotide sequence ID" value="NZ_JAKZHW010000002.1"/>
</dbReference>
<evidence type="ECO:0000313" key="2">
    <source>
        <dbReference type="EMBL" id="MCH8616688.1"/>
    </source>
</evidence>
<accession>A0ABS9VNZ6</accession>
<dbReference type="EMBL" id="JAKZHW010000002">
    <property type="protein sequence ID" value="MCH8616688.1"/>
    <property type="molecule type" value="Genomic_DNA"/>
</dbReference>
<organism evidence="2 3">
    <name type="scientific">Sphingomonas telluris</name>
    <dbReference type="NCBI Taxonomy" id="2907998"/>
    <lineage>
        <taxon>Bacteria</taxon>
        <taxon>Pseudomonadati</taxon>
        <taxon>Pseudomonadota</taxon>
        <taxon>Alphaproteobacteria</taxon>
        <taxon>Sphingomonadales</taxon>
        <taxon>Sphingomonadaceae</taxon>
        <taxon>Sphingomonas</taxon>
    </lineage>
</organism>
<reference evidence="2 3" key="1">
    <citation type="submission" date="2022-03" db="EMBL/GenBank/DDBJ databases">
        <authorList>
            <person name="Jo J.-H."/>
            <person name="Im W.-T."/>
        </authorList>
    </citation>
    <scope>NUCLEOTIDE SEQUENCE [LARGE SCALE GENOMIC DNA]</scope>
    <source>
        <strain evidence="2 3">SM33</strain>
    </source>
</reference>
<dbReference type="Proteomes" id="UP001203058">
    <property type="component" value="Unassembled WGS sequence"/>
</dbReference>
<gene>
    <name evidence="2" type="ORF">LZ016_11330</name>
</gene>
<protein>
    <submittedName>
        <fullName evidence="2">DUF3732 domain-containing protein</fullName>
    </submittedName>
</protein>